<name>A0A109LGL0_PSEFL</name>
<evidence type="ECO:0000313" key="1">
    <source>
        <dbReference type="EMBL" id="KWV87160.1"/>
    </source>
</evidence>
<dbReference type="RefSeq" id="WP_060764418.1">
    <property type="nucleotide sequence ID" value="NZ_LCYA01000078.1"/>
</dbReference>
<reference evidence="1 2" key="1">
    <citation type="submission" date="2015-05" db="EMBL/GenBank/DDBJ databases">
        <title>A genomic and transcriptomic approach to investigate the blue pigment phenotype in Pseudomonas fluorescens.</title>
        <authorList>
            <person name="Andreani N.A."/>
            <person name="Cardazzo B."/>
        </authorList>
    </citation>
    <scope>NUCLEOTIDE SEQUENCE [LARGE SCALE GENOMIC DNA]</scope>
    <source>
        <strain evidence="1 2">Ps_22</strain>
    </source>
</reference>
<comment type="caution">
    <text evidence="1">The sequence shown here is derived from an EMBL/GenBank/DDBJ whole genome shotgun (WGS) entry which is preliminary data.</text>
</comment>
<dbReference type="Proteomes" id="UP000061348">
    <property type="component" value="Unassembled WGS sequence"/>
</dbReference>
<sequence>MVKGKELPILFSAPMVRAILEGRKTVTRRTVKASKAHAEGFIMLDHGKGWWPYNAFGDFTSDHEGMEYPIACPYGKPGDRLWVRESWQDVHPAQVNGGRYTQQGRSGIPGPPGVTYQTIYRADGPYPVVYHSHAHPYRMLQPDPEHGMTAPAEGGYTGWTPSIHMPRWASRIVLEITDVRVERLQDGEGETAFESRYIAEGINRIHLGDGDYAFHPFKSEPGPGSWTDPFDAWRELWVEINGAESWNANTWVWVVEFRRDAP</sequence>
<accession>A0A109LGL0</accession>
<dbReference type="AlphaFoldDB" id="A0A109LGL0"/>
<proteinExistence type="predicted"/>
<gene>
    <name evidence="1" type="ORF">PFLmoz3_03007</name>
</gene>
<protein>
    <submittedName>
        <fullName evidence="1">Uncharacterized protein</fullName>
    </submittedName>
</protein>
<organism evidence="1 2">
    <name type="scientific">Pseudomonas fluorescens</name>
    <dbReference type="NCBI Taxonomy" id="294"/>
    <lineage>
        <taxon>Bacteria</taxon>
        <taxon>Pseudomonadati</taxon>
        <taxon>Pseudomonadota</taxon>
        <taxon>Gammaproteobacteria</taxon>
        <taxon>Pseudomonadales</taxon>
        <taxon>Pseudomonadaceae</taxon>
        <taxon>Pseudomonas</taxon>
    </lineage>
</organism>
<evidence type="ECO:0000313" key="2">
    <source>
        <dbReference type="Proteomes" id="UP000061348"/>
    </source>
</evidence>
<dbReference type="EMBL" id="LCYA01000078">
    <property type="protein sequence ID" value="KWV87160.1"/>
    <property type="molecule type" value="Genomic_DNA"/>
</dbReference>
<dbReference type="PATRIC" id="fig|294.194.peg.3338"/>